<reference evidence="1" key="1">
    <citation type="submission" date="2020-04" db="EMBL/GenBank/DDBJ databases">
        <title>Hybrid Assembly of Korean Phytophthora infestans isolates.</title>
        <authorList>
            <person name="Prokchorchik M."/>
            <person name="Lee Y."/>
            <person name="Seo J."/>
            <person name="Cho J.-H."/>
            <person name="Park Y.-E."/>
            <person name="Jang D.-C."/>
            <person name="Im J.-S."/>
            <person name="Choi J.-G."/>
            <person name="Park H.-J."/>
            <person name="Lee G.-B."/>
            <person name="Lee Y.-G."/>
            <person name="Hong S.-Y."/>
            <person name="Cho K."/>
            <person name="Sohn K.H."/>
        </authorList>
    </citation>
    <scope>NUCLEOTIDE SEQUENCE</scope>
    <source>
        <strain evidence="1">KR_1_A1</strain>
    </source>
</reference>
<evidence type="ECO:0000313" key="1">
    <source>
        <dbReference type="EMBL" id="KAF4039491.1"/>
    </source>
</evidence>
<name>A0A833TEB6_PHYIN</name>
<evidence type="ECO:0000313" key="2">
    <source>
        <dbReference type="Proteomes" id="UP000602510"/>
    </source>
</evidence>
<comment type="caution">
    <text evidence="1">The sequence shown here is derived from an EMBL/GenBank/DDBJ whole genome shotgun (WGS) entry which is preliminary data.</text>
</comment>
<accession>A0A833TEB6</accession>
<dbReference type="Proteomes" id="UP000602510">
    <property type="component" value="Unassembled WGS sequence"/>
</dbReference>
<proteinExistence type="predicted"/>
<sequence length="73" mass="8067">MDDLFAEFLPADVCRRDAQEKSPKLAAGQVSWPRRTVLDNQNVRLAVSLCATLVEDHHTAPVSGKVQAYTLES</sequence>
<keyword evidence="2" id="KW-1185">Reference proteome</keyword>
<protein>
    <submittedName>
        <fullName evidence="1">Uncharacterized protein</fullName>
    </submittedName>
</protein>
<dbReference type="EMBL" id="WSZM01000174">
    <property type="protein sequence ID" value="KAF4039491.1"/>
    <property type="molecule type" value="Genomic_DNA"/>
</dbReference>
<organism evidence="1 2">
    <name type="scientific">Phytophthora infestans</name>
    <name type="common">Potato late blight agent</name>
    <name type="synonym">Botrytis infestans</name>
    <dbReference type="NCBI Taxonomy" id="4787"/>
    <lineage>
        <taxon>Eukaryota</taxon>
        <taxon>Sar</taxon>
        <taxon>Stramenopiles</taxon>
        <taxon>Oomycota</taxon>
        <taxon>Peronosporomycetes</taxon>
        <taxon>Peronosporales</taxon>
        <taxon>Peronosporaceae</taxon>
        <taxon>Phytophthora</taxon>
    </lineage>
</organism>
<dbReference type="AlphaFoldDB" id="A0A833TEB6"/>
<gene>
    <name evidence="1" type="ORF">GN244_ATG08322</name>
</gene>